<dbReference type="InterPro" id="IPR001226">
    <property type="entry name" value="Flavodoxin_CS"/>
</dbReference>
<evidence type="ECO:0000313" key="2">
    <source>
        <dbReference type="Proteomes" id="UP000515561"/>
    </source>
</evidence>
<dbReference type="InterPro" id="IPR008254">
    <property type="entry name" value="Flavodoxin/NO_synth"/>
</dbReference>
<reference evidence="1 2" key="1">
    <citation type="journal article" date="2016" name="Int. J. Syst. Evol. Microbiol.">
        <title>Descriptions of Anaerotaenia torta gen. nov., sp. nov. and Anaerocolumna cellulosilytica gen. nov., sp. nov. isolated from a methanogenic reactor of cattle waste.</title>
        <authorList>
            <person name="Uek A."/>
            <person name="Ohtaki Y."/>
            <person name="Kaku N."/>
            <person name="Ueki K."/>
        </authorList>
    </citation>
    <scope>NUCLEOTIDE SEQUENCE [LARGE SCALE GENOMIC DNA]</scope>
    <source>
        <strain evidence="1 2">SN021</strain>
    </source>
</reference>
<proteinExistence type="predicted"/>
<dbReference type="InterPro" id="IPR029039">
    <property type="entry name" value="Flavoprotein-like_sf"/>
</dbReference>
<dbReference type="PROSITE" id="PS50902">
    <property type="entry name" value="FLAVODOXIN_LIKE"/>
    <property type="match status" value="1"/>
</dbReference>
<dbReference type="GO" id="GO:0010181">
    <property type="term" value="F:FMN binding"/>
    <property type="evidence" value="ECO:0007669"/>
    <property type="project" value="InterPro"/>
</dbReference>
<dbReference type="KEGG" id="acel:acsn021_29380"/>
<evidence type="ECO:0000313" key="1">
    <source>
        <dbReference type="EMBL" id="BCJ95369.1"/>
    </source>
</evidence>
<protein>
    <submittedName>
        <fullName evidence="1">Flavodoxin</fullName>
    </submittedName>
</protein>
<dbReference type="PANTHER" id="PTHR39201">
    <property type="entry name" value="EXPORTED PROTEIN-RELATED"/>
    <property type="match status" value="1"/>
</dbReference>
<keyword evidence="2" id="KW-1185">Reference proteome</keyword>
<dbReference type="Pfam" id="PF12682">
    <property type="entry name" value="Flavodoxin_4"/>
    <property type="match status" value="1"/>
</dbReference>
<dbReference type="PROSITE" id="PS00201">
    <property type="entry name" value="FLAVODOXIN"/>
    <property type="match status" value="1"/>
</dbReference>
<name>A0A6S6R205_9FIRM</name>
<organism evidence="1 2">
    <name type="scientific">Anaerocolumna cellulosilytica</name>
    <dbReference type="NCBI Taxonomy" id="433286"/>
    <lineage>
        <taxon>Bacteria</taxon>
        <taxon>Bacillati</taxon>
        <taxon>Bacillota</taxon>
        <taxon>Clostridia</taxon>
        <taxon>Lachnospirales</taxon>
        <taxon>Lachnospiraceae</taxon>
        <taxon>Anaerocolumna</taxon>
    </lineage>
</organism>
<dbReference type="Gene3D" id="3.40.50.360">
    <property type="match status" value="1"/>
</dbReference>
<sequence length="159" mass="17918">MKTLVVYYSLEGDTKFIADLIAEELDSDILELKPQKEVPKDGFKKFIWGGKSVLFKEKPKLVNIITNFEEYDTIFIGTPIWASSYAPPISTFLSNVTISGKKLGFFACHAGGGAEKCFNKLSVELKDNTLLGTIDLVDPLKEDREKVKTQVKRWLHEVT</sequence>
<dbReference type="AlphaFoldDB" id="A0A6S6R205"/>
<gene>
    <name evidence="1" type="ORF">acsn021_29380</name>
</gene>
<accession>A0A6S6R205</accession>
<dbReference type="RefSeq" id="WP_184094207.1">
    <property type="nucleotide sequence ID" value="NZ_AP023367.1"/>
</dbReference>
<dbReference type="EMBL" id="AP023367">
    <property type="protein sequence ID" value="BCJ95369.1"/>
    <property type="molecule type" value="Genomic_DNA"/>
</dbReference>
<dbReference type="GO" id="GO:0016651">
    <property type="term" value="F:oxidoreductase activity, acting on NAD(P)H"/>
    <property type="evidence" value="ECO:0007669"/>
    <property type="project" value="UniProtKB-ARBA"/>
</dbReference>
<dbReference type="SUPFAM" id="SSF52218">
    <property type="entry name" value="Flavoproteins"/>
    <property type="match status" value="1"/>
</dbReference>
<dbReference type="PANTHER" id="PTHR39201:SF1">
    <property type="entry name" value="FLAVODOXIN-LIKE DOMAIN-CONTAINING PROTEIN"/>
    <property type="match status" value="1"/>
</dbReference>
<dbReference type="Proteomes" id="UP000515561">
    <property type="component" value="Chromosome"/>
</dbReference>
<dbReference type="GO" id="GO:0009055">
    <property type="term" value="F:electron transfer activity"/>
    <property type="evidence" value="ECO:0007669"/>
    <property type="project" value="InterPro"/>
</dbReference>